<comment type="caution">
    <text evidence="1">The sequence shown here is derived from an EMBL/GenBank/DDBJ whole genome shotgun (WGS) entry which is preliminary data.</text>
</comment>
<proteinExistence type="predicted"/>
<name>A0ABS5U9F7_9BACT</name>
<accession>A0ABS5U9F7</accession>
<evidence type="ECO:0000313" key="1">
    <source>
        <dbReference type="EMBL" id="MBT1072278.1"/>
    </source>
</evidence>
<dbReference type="EMBL" id="JAHDYS010000009">
    <property type="protein sequence ID" value="MBT1072278.1"/>
    <property type="molecule type" value="Genomic_DNA"/>
</dbReference>
<protein>
    <submittedName>
        <fullName evidence="1">Uncharacterized protein</fullName>
    </submittedName>
</protein>
<reference evidence="1 2" key="1">
    <citation type="submission" date="2021-05" db="EMBL/GenBank/DDBJ databases">
        <title>The draft genome of Geobacter chapellei DSM 13688.</title>
        <authorList>
            <person name="Xu Z."/>
            <person name="Masuda Y."/>
            <person name="Itoh H."/>
            <person name="Senoo K."/>
        </authorList>
    </citation>
    <scope>NUCLEOTIDE SEQUENCE [LARGE SCALE GENOMIC DNA]</scope>
    <source>
        <strain evidence="1 2">DSM 13688</strain>
    </source>
</reference>
<evidence type="ECO:0000313" key="2">
    <source>
        <dbReference type="Proteomes" id="UP000784128"/>
    </source>
</evidence>
<keyword evidence="2" id="KW-1185">Reference proteome</keyword>
<organism evidence="1 2">
    <name type="scientific">Pelotalea chapellei</name>
    <dbReference type="NCBI Taxonomy" id="44671"/>
    <lineage>
        <taxon>Bacteria</taxon>
        <taxon>Pseudomonadati</taxon>
        <taxon>Thermodesulfobacteriota</taxon>
        <taxon>Desulfuromonadia</taxon>
        <taxon>Geobacterales</taxon>
        <taxon>Geobacteraceae</taxon>
        <taxon>Pelotalea</taxon>
    </lineage>
</organism>
<gene>
    <name evidence="1" type="ORF">KJB30_10810</name>
</gene>
<sequence>MSLTGVPDGTEVLSQIIEKTLSNGMLVEVYLVRCEGHYEAALFIEGNYKPGPPLPRLAENSTGNAAYWMGVRPKVGLTQEEGEEILGAVNVQNKLHHCFFNDTWGKAES</sequence>
<dbReference type="Proteomes" id="UP000784128">
    <property type="component" value="Unassembled WGS sequence"/>
</dbReference>